<keyword evidence="2" id="KW-1185">Reference proteome</keyword>
<reference evidence="2" key="1">
    <citation type="journal article" date="2022" name="Mol. Ecol. Resour.">
        <title>The genomes of chicory, endive, great burdock and yacon provide insights into Asteraceae palaeo-polyploidization history and plant inulin production.</title>
        <authorList>
            <person name="Fan W."/>
            <person name="Wang S."/>
            <person name="Wang H."/>
            <person name="Wang A."/>
            <person name="Jiang F."/>
            <person name="Liu H."/>
            <person name="Zhao H."/>
            <person name="Xu D."/>
            <person name="Zhang Y."/>
        </authorList>
    </citation>
    <scope>NUCLEOTIDE SEQUENCE [LARGE SCALE GENOMIC DNA]</scope>
    <source>
        <strain evidence="2">cv. Yunnan</strain>
    </source>
</reference>
<organism evidence="1 2">
    <name type="scientific">Smallanthus sonchifolius</name>
    <dbReference type="NCBI Taxonomy" id="185202"/>
    <lineage>
        <taxon>Eukaryota</taxon>
        <taxon>Viridiplantae</taxon>
        <taxon>Streptophyta</taxon>
        <taxon>Embryophyta</taxon>
        <taxon>Tracheophyta</taxon>
        <taxon>Spermatophyta</taxon>
        <taxon>Magnoliopsida</taxon>
        <taxon>eudicotyledons</taxon>
        <taxon>Gunneridae</taxon>
        <taxon>Pentapetalae</taxon>
        <taxon>asterids</taxon>
        <taxon>campanulids</taxon>
        <taxon>Asterales</taxon>
        <taxon>Asteraceae</taxon>
        <taxon>Asteroideae</taxon>
        <taxon>Heliantheae alliance</taxon>
        <taxon>Millerieae</taxon>
        <taxon>Smallanthus</taxon>
    </lineage>
</organism>
<evidence type="ECO:0000313" key="1">
    <source>
        <dbReference type="EMBL" id="KAI3686100.1"/>
    </source>
</evidence>
<evidence type="ECO:0000313" key="2">
    <source>
        <dbReference type="Proteomes" id="UP001056120"/>
    </source>
</evidence>
<comment type="caution">
    <text evidence="1">The sequence shown here is derived from an EMBL/GenBank/DDBJ whole genome shotgun (WGS) entry which is preliminary data.</text>
</comment>
<dbReference type="Proteomes" id="UP001056120">
    <property type="component" value="Linkage Group LG27"/>
</dbReference>
<proteinExistence type="predicted"/>
<accession>A0ACB8YM09</accession>
<dbReference type="EMBL" id="CM042044">
    <property type="protein sequence ID" value="KAI3686100.1"/>
    <property type="molecule type" value="Genomic_DNA"/>
</dbReference>
<name>A0ACB8YM09_9ASTR</name>
<reference evidence="1 2" key="2">
    <citation type="journal article" date="2022" name="Mol. Ecol. Resour.">
        <title>The genomes of chicory, endive, great burdock and yacon provide insights into Asteraceae paleo-polyploidization history and plant inulin production.</title>
        <authorList>
            <person name="Fan W."/>
            <person name="Wang S."/>
            <person name="Wang H."/>
            <person name="Wang A."/>
            <person name="Jiang F."/>
            <person name="Liu H."/>
            <person name="Zhao H."/>
            <person name="Xu D."/>
            <person name="Zhang Y."/>
        </authorList>
    </citation>
    <scope>NUCLEOTIDE SEQUENCE [LARGE SCALE GENOMIC DNA]</scope>
    <source>
        <strain evidence="2">cv. Yunnan</strain>
        <tissue evidence="1">Leaves</tissue>
    </source>
</reference>
<protein>
    <submittedName>
        <fullName evidence="1">Uncharacterized protein</fullName>
    </submittedName>
</protein>
<gene>
    <name evidence="1" type="ORF">L1987_79770</name>
</gene>
<sequence length="335" mass="38425">MDRTEEDMKLVGFFGIFKQSFKTIFSRNKIFAQITLTLILPLAIIFLAHMEISNHFFWRIENNYLPYDSTSRNVSVSDWLYYWLFKILYFTFLTVFSLLSTAAVVFTIASVYSDREVVFRQVMKVVPKVWKKLLITFVFIYFALFIYNVTSGVVLFISRSVFGYSVFGSVILFIILILYVLGLLYLTVVWQLASVVTVLENIRGFNAMKKGKMLANGKKAVGMGIAFVLYVILLGLIIVYQVFVESGDEISGLAMIWRVMIGILCCILLMMLFLLFIVTQTMLYLVCKSHHREAIDKLSLTTFLSAYTAETVVYPKPGEEIQLGRRQPQAPAEQV</sequence>